<dbReference type="GeneID" id="94352125"/>
<gene>
    <name evidence="1" type="ORF">CCR75_008402</name>
</gene>
<comment type="caution">
    <text evidence="1">The sequence shown here is derived from an EMBL/GenBank/DDBJ whole genome shotgun (WGS) entry which is preliminary data.</text>
</comment>
<dbReference type="EMBL" id="SHOA02000003">
    <property type="protein sequence ID" value="TDH68261.1"/>
    <property type="molecule type" value="Genomic_DNA"/>
</dbReference>
<evidence type="ECO:0000313" key="1">
    <source>
        <dbReference type="EMBL" id="TDH68261.1"/>
    </source>
</evidence>
<evidence type="ECO:0000313" key="2">
    <source>
        <dbReference type="Proteomes" id="UP000294530"/>
    </source>
</evidence>
<name>A0A976FKW5_BRELC</name>
<accession>A0A976FKW5</accession>
<dbReference type="RefSeq" id="XP_067817760.1">
    <property type="nucleotide sequence ID" value="XM_067966454.1"/>
</dbReference>
<protein>
    <submittedName>
        <fullName evidence="1">Uncharacterized protein</fullName>
    </submittedName>
</protein>
<dbReference type="Proteomes" id="UP000294530">
    <property type="component" value="Unassembled WGS sequence"/>
</dbReference>
<reference evidence="1 2" key="1">
    <citation type="journal article" date="2021" name="Genome Biol.">
        <title>AFLAP: assembly-free linkage analysis pipeline using k-mers from genome sequencing data.</title>
        <authorList>
            <person name="Fletcher K."/>
            <person name="Zhang L."/>
            <person name="Gil J."/>
            <person name="Han R."/>
            <person name="Cavanaugh K."/>
            <person name="Michelmore R."/>
        </authorList>
    </citation>
    <scope>NUCLEOTIDE SEQUENCE [LARGE SCALE GENOMIC DNA]</scope>
    <source>
        <strain evidence="1 2">SF5</strain>
    </source>
</reference>
<proteinExistence type="predicted"/>
<sequence length="61" mass="7046">MFDGIVSDYQNKQMKHDNKLGELLAQHRLNLDTIKEQLEWKVTPKFSLSLTSLFATKPLGK</sequence>
<keyword evidence="2" id="KW-1185">Reference proteome</keyword>
<dbReference type="AlphaFoldDB" id="A0A976FKW5"/>
<organism evidence="1 2">
    <name type="scientific">Bremia lactucae</name>
    <name type="common">Lettuce downy mildew</name>
    <dbReference type="NCBI Taxonomy" id="4779"/>
    <lineage>
        <taxon>Eukaryota</taxon>
        <taxon>Sar</taxon>
        <taxon>Stramenopiles</taxon>
        <taxon>Oomycota</taxon>
        <taxon>Peronosporomycetes</taxon>
        <taxon>Peronosporales</taxon>
        <taxon>Peronosporaceae</taxon>
        <taxon>Bremia</taxon>
    </lineage>
</organism>
<dbReference type="KEGG" id="blac:94352125"/>